<dbReference type="HOGENOM" id="CLU_1228785_0_0_14"/>
<evidence type="ECO:0000313" key="2">
    <source>
        <dbReference type="Proteomes" id="UP000006502"/>
    </source>
</evidence>
<name>I7C7F8_MYCHA</name>
<keyword evidence="2" id="KW-1185">Reference proteome</keyword>
<dbReference type="AlphaFoldDB" id="I7C7F8"/>
<reference evidence="2" key="2">
    <citation type="submission" date="2012-07" db="EMBL/GenBank/DDBJ databases">
        <title>Complete genome sequence of 'Candidatus Mycoplasma haemolamae'.</title>
        <authorList>
            <person name="Guimaraes A.M.S."/>
            <person name="Toth B."/>
            <person name="Santos A.P."/>
            <person name="Nascimento N.C."/>
            <person name="Sojka J.E."/>
            <person name="Messick J.B."/>
        </authorList>
    </citation>
    <scope>NUCLEOTIDE SEQUENCE [LARGE SCALE GENOMIC DNA]</scope>
    <source>
        <strain evidence="2">Purdue</strain>
    </source>
</reference>
<sequence>MPILAKVFCLACAGTAATGGTYLVAPEVFSTALVSQNSVVTEQEQVAQVDHSNHGETVEHNHSRAKEQVVGVQEKEVKLEVPREQAHEKFEGKLVLYKTANDNQKWAKLQDKPTYQGILLAEDNFKQEEAKWIQEDEDDKDPEDHIYLEVKDRDTKEKLDLYLEGFNKGLETVAEERDTLATTELLKLKKYLGFTETQNNFERVFGPDAYKALLAKIELLIKGES</sequence>
<dbReference type="EMBL" id="CP003731">
    <property type="protein sequence ID" value="AFO52467.1"/>
    <property type="molecule type" value="Genomic_DNA"/>
</dbReference>
<accession>I7C7F8</accession>
<reference evidence="1 2" key="1">
    <citation type="journal article" date="2012" name="J. Bacteriol.">
        <title>Genome Sequence of "Candidatus Mycoplasma haemolamae" Strain Purdue, a Red Blood Cell Pathogen of Alpacas (Vicugna pacos) and Llamas (Lama glama).</title>
        <authorList>
            <person name="Guimaraes A.M."/>
            <person name="Toth B."/>
            <person name="Santos A.P."/>
            <person name="do Nascimento N.C."/>
            <person name="Kritchevsky J.E."/>
            <person name="Messick J.B."/>
        </authorList>
    </citation>
    <scope>NUCLEOTIDE SEQUENCE [LARGE SCALE GENOMIC DNA]</scope>
    <source>
        <strain evidence="1 2">Purdue</strain>
    </source>
</reference>
<dbReference type="PATRIC" id="fig|1212765.3.peg.1009"/>
<protein>
    <submittedName>
        <fullName evidence="1">Uncharacterized protein</fullName>
    </submittedName>
</protein>
<dbReference type="Proteomes" id="UP000006502">
    <property type="component" value="Chromosome"/>
</dbReference>
<gene>
    <name evidence="1" type="ordered locus">MHLP_04435</name>
</gene>
<dbReference type="KEGG" id="mhl:MHLP_04435"/>
<proteinExistence type="predicted"/>
<dbReference type="STRING" id="1212765.MHLP_04435"/>
<evidence type="ECO:0000313" key="1">
    <source>
        <dbReference type="EMBL" id="AFO52467.1"/>
    </source>
</evidence>
<organism evidence="1 2">
    <name type="scientific">Mycoplasma haematolamae (strain Purdue)</name>
    <dbReference type="NCBI Taxonomy" id="1212765"/>
    <lineage>
        <taxon>Bacteria</taxon>
        <taxon>Bacillati</taxon>
        <taxon>Mycoplasmatota</taxon>
        <taxon>Mollicutes</taxon>
        <taxon>Mycoplasmataceae</taxon>
        <taxon>Mycoplasma</taxon>
    </lineage>
</organism>